<protein>
    <submittedName>
        <fullName evidence="2">Uncharacterized protein</fullName>
    </submittedName>
</protein>
<feature type="transmembrane region" description="Helical" evidence="1">
    <location>
        <begin position="290"/>
        <end position="307"/>
    </location>
</feature>
<keyword evidence="1" id="KW-0812">Transmembrane</keyword>
<feature type="transmembrane region" description="Helical" evidence="1">
    <location>
        <begin position="353"/>
        <end position="372"/>
    </location>
</feature>
<name>A0AAC8VES3_9GAMM</name>
<dbReference type="Pfam" id="PF19528">
    <property type="entry name" value="DUF6056"/>
    <property type="match status" value="1"/>
</dbReference>
<feature type="transmembrane region" description="Helical" evidence="1">
    <location>
        <begin position="265"/>
        <end position="284"/>
    </location>
</feature>
<dbReference type="Proteomes" id="UP000242800">
    <property type="component" value="Chromosome"/>
</dbReference>
<proteinExistence type="predicted"/>
<keyword evidence="1" id="KW-1133">Transmembrane helix</keyword>
<dbReference type="KEGG" id="fper:ACH24_01045"/>
<sequence length="438" mass="51394">MKITCTNILIAILIITFFFIINYLQPLRADDFGRAYTDALSKGFIMYIRGIASNYIHWTGRVSAQALIYLFLSKKYIHLSVFLINIINSVCFYLFILYSYKIVTFRSMVQLFSRDFLVYLFFFIFIFYQTGFIANVVWKTAAVQYFWGITLLTIFYYLSIIKNKQTICFSLFVGFFIGLYNEIFMGVAIILSLAYFLDKKVSRETINKNILYFFVACTLGGVILILAPGNYVRLDTISSGRFDATIFGNIIYLIIEIITKPSDTVILLVLMFIFLILIFSNKNIPKTKSFIYGGAIICSIFVLTPVSKSYNLNQRVLLIYDAIFFIAMMQQFYNHSSYIVNRLNHQLTKLSWLFLIYLAIQLYLMISIYLMIYRFEEYRNTLVTYYQRNNVSEPVLPMLLEYSQIMFIDDITLDENTYNNDAFAKFYDFDKVYGRELN</sequence>
<keyword evidence="3" id="KW-1185">Reference proteome</keyword>
<evidence type="ECO:0000256" key="1">
    <source>
        <dbReference type="SAM" id="Phobius"/>
    </source>
</evidence>
<evidence type="ECO:0000313" key="2">
    <source>
        <dbReference type="EMBL" id="ALB02264.1"/>
    </source>
</evidence>
<feature type="transmembrane region" description="Helical" evidence="1">
    <location>
        <begin position="209"/>
        <end position="227"/>
    </location>
</feature>
<evidence type="ECO:0000313" key="3">
    <source>
        <dbReference type="Proteomes" id="UP000242800"/>
    </source>
</evidence>
<gene>
    <name evidence="2" type="ORF">ACH24_01045</name>
</gene>
<dbReference type="InterPro" id="IPR045691">
    <property type="entry name" value="DUF6056"/>
</dbReference>
<feature type="transmembrane region" description="Helical" evidence="1">
    <location>
        <begin position="316"/>
        <end position="333"/>
    </location>
</feature>
<dbReference type="EMBL" id="CP012505">
    <property type="protein sequence ID" value="ALB02264.1"/>
    <property type="molecule type" value="Genomic_DNA"/>
</dbReference>
<accession>A0AAC8VES3</accession>
<organism evidence="2 3">
    <name type="scientific">Francisella persica ATCC VR-331</name>
    <dbReference type="NCBI Taxonomy" id="1086726"/>
    <lineage>
        <taxon>Bacteria</taxon>
        <taxon>Pseudomonadati</taxon>
        <taxon>Pseudomonadota</taxon>
        <taxon>Gammaproteobacteria</taxon>
        <taxon>Thiotrichales</taxon>
        <taxon>Francisellaceae</taxon>
        <taxon>Francisella</taxon>
    </lineage>
</organism>
<feature type="transmembrane region" description="Helical" evidence="1">
    <location>
        <begin position="145"/>
        <end position="161"/>
    </location>
</feature>
<dbReference type="RefSeq" id="WP_064461725.1">
    <property type="nucleotide sequence ID" value="NZ_CP012505.1"/>
</dbReference>
<reference evidence="2 3" key="1">
    <citation type="journal article" date="2016" name="Int. J. Syst. Evol. Microbiol.">
        <title>Reclassification of Wolbachia persica as Francisella persica comb. nov. and emended description of the family Francisellaceae.</title>
        <authorList>
            <person name="Larson M.A."/>
            <person name="Nalbantoglu U."/>
            <person name="Sayood K."/>
            <person name="Zentz E.B."/>
            <person name="Cer R.Z."/>
            <person name="Iwen P.C."/>
            <person name="Francesconi S.C."/>
            <person name="Bishop-Lilly K.A."/>
            <person name="Mokashi V.P."/>
            <person name="Sjostedt A."/>
            <person name="Hinrichs S.H."/>
        </authorList>
    </citation>
    <scope>NUCLEOTIDE SEQUENCE [LARGE SCALE GENOMIC DNA]</scope>
    <source>
        <strain evidence="2 3">FSC845</strain>
    </source>
</reference>
<keyword evidence="1" id="KW-0472">Membrane</keyword>
<dbReference type="AlphaFoldDB" id="A0AAC8VES3"/>
<feature type="transmembrane region" description="Helical" evidence="1">
    <location>
        <begin position="7"/>
        <end position="24"/>
    </location>
</feature>
<feature type="transmembrane region" description="Helical" evidence="1">
    <location>
        <begin position="76"/>
        <end position="96"/>
    </location>
</feature>
<feature type="transmembrane region" description="Helical" evidence="1">
    <location>
        <begin position="239"/>
        <end position="258"/>
    </location>
</feature>
<feature type="transmembrane region" description="Helical" evidence="1">
    <location>
        <begin position="173"/>
        <end position="197"/>
    </location>
</feature>
<feature type="transmembrane region" description="Helical" evidence="1">
    <location>
        <begin position="116"/>
        <end position="138"/>
    </location>
</feature>